<feature type="non-terminal residue" evidence="1">
    <location>
        <position position="1"/>
    </location>
</feature>
<proteinExistence type="predicted"/>
<keyword evidence="1" id="KW-0808">Transferase</keyword>
<sequence>KKVSLSVLYRENCEQHSSKTKSCESLNLTFRLCITIRSDRKLSVKNRNAPLY</sequence>
<protein>
    <submittedName>
        <fullName evidence="1">Alanine--glyoxylate aminotransferase mitochondrial</fullName>
    </submittedName>
</protein>
<dbReference type="AlphaFoldDB" id="A0A161M880"/>
<keyword evidence="1" id="KW-0032">Aminotransferase</keyword>
<dbReference type="GO" id="GO:0008483">
    <property type="term" value="F:transaminase activity"/>
    <property type="evidence" value="ECO:0007669"/>
    <property type="project" value="UniProtKB-KW"/>
</dbReference>
<organism evidence="1">
    <name type="scientific">Triatoma infestans</name>
    <name type="common">Assassin bug</name>
    <dbReference type="NCBI Taxonomy" id="30076"/>
    <lineage>
        <taxon>Eukaryota</taxon>
        <taxon>Metazoa</taxon>
        <taxon>Ecdysozoa</taxon>
        <taxon>Arthropoda</taxon>
        <taxon>Hexapoda</taxon>
        <taxon>Insecta</taxon>
        <taxon>Pterygota</taxon>
        <taxon>Neoptera</taxon>
        <taxon>Paraneoptera</taxon>
        <taxon>Hemiptera</taxon>
        <taxon>Heteroptera</taxon>
        <taxon>Panheteroptera</taxon>
        <taxon>Cimicomorpha</taxon>
        <taxon>Reduviidae</taxon>
        <taxon>Triatominae</taxon>
        <taxon>Triatoma</taxon>
    </lineage>
</organism>
<evidence type="ECO:0000313" key="1">
    <source>
        <dbReference type="EMBL" id="JAS02784.1"/>
    </source>
</evidence>
<accession>A0A161M880</accession>
<name>A0A161M880_TRIIF</name>
<reference evidence="1" key="1">
    <citation type="submission" date="2016-04" db="EMBL/GenBank/DDBJ databases">
        <authorList>
            <person name="Calderon-Fernandez G.M.Sr."/>
        </authorList>
    </citation>
    <scope>NUCLEOTIDE SEQUENCE</scope>
    <source>
        <strain evidence="1">Int1</strain>
        <tissue evidence="1">Integument</tissue>
    </source>
</reference>
<reference evidence="1" key="2">
    <citation type="journal article" date="2017" name="J. Med. Entomol.">
        <title>Transcriptome Analysis of the Triatoma infestans (Hemiptera: Reduviidae) Integument.</title>
        <authorList>
            <person name="Calderon-Fernandez G.M."/>
            <person name="Moriconi D.E."/>
            <person name="Dulbecco A.B."/>
            <person name="Juarez M.P."/>
        </authorList>
    </citation>
    <scope>NUCLEOTIDE SEQUENCE</scope>
    <source>
        <strain evidence="1">Int1</strain>
        <tissue evidence="1">Integument</tissue>
    </source>
</reference>
<dbReference type="EMBL" id="GEMB01000336">
    <property type="protein sequence ID" value="JAS02784.1"/>
    <property type="molecule type" value="Transcribed_RNA"/>
</dbReference>